<feature type="region of interest" description="Disordered" evidence="1">
    <location>
        <begin position="407"/>
        <end position="430"/>
    </location>
</feature>
<accession>A0A8T8X7I2</accession>
<feature type="compositionally biased region" description="Low complexity" evidence="1">
    <location>
        <begin position="22"/>
        <end position="34"/>
    </location>
</feature>
<feature type="region of interest" description="Disordered" evidence="1">
    <location>
        <begin position="150"/>
        <end position="201"/>
    </location>
</feature>
<protein>
    <submittedName>
        <fullName evidence="2">Uncharacterized protein</fullName>
    </submittedName>
</protein>
<feature type="region of interest" description="Disordered" evidence="1">
    <location>
        <begin position="474"/>
        <end position="498"/>
    </location>
</feature>
<sequence>MGIPMFRESSPTEDTRNHAAKDSCAAARSAIRRQASVRRPSRYGSVLRNATLRTISPQTLAEEIERRERERERDSNSLQRHGRSPIRALTLADLVEREREREANGIQRHVRSPLSNAAAAEDPFNLTAGFLDPLRARNARRIEQRRLDNALQQGRSGQQQQQQQQQQRLRIPRNPIMSDFQRPASPGLDANNRQDQDHPQFTPRFAPAVAYHGSASPHARQDALHLSPFPLPDGLGPDPSATLTFPSLRRVGQRSINDASRPNQESLIDGLGDRQRSLSPDDDHANDAWETLLTTITPDTNLPSADSSFNSASAPGTNVPVNGAMRSAAAGMRPVSNSTYSGPGAMEIVLDPYPEYLNPCDFPPSATESESDSESETSNSLFRRYRAVRQLESLRRAVDFQGAMIRSQGTARRAPEVQSTMSSQPPIPTVSFAFSDSSSDQDLHQVRAVLDRLTNRQDLPDDFWASVGLSRTLGQRENDEGNNEPIDGNTIDGPLRRS</sequence>
<feature type="region of interest" description="Disordered" evidence="1">
    <location>
        <begin position="359"/>
        <end position="380"/>
    </location>
</feature>
<reference evidence="2 3" key="1">
    <citation type="submission" date="2018-02" db="EMBL/GenBank/DDBJ databases">
        <title>The genomes of Aspergillus section Nigri reveals drivers in fungal speciation.</title>
        <authorList>
            <consortium name="DOE Joint Genome Institute"/>
            <person name="Vesth T.C."/>
            <person name="Nybo J."/>
            <person name="Theobald S."/>
            <person name="Brandl J."/>
            <person name="Frisvad J.C."/>
            <person name="Nielsen K.F."/>
            <person name="Lyhne E.K."/>
            <person name="Kogle M.E."/>
            <person name="Kuo A."/>
            <person name="Riley R."/>
            <person name="Clum A."/>
            <person name="Nolan M."/>
            <person name="Lipzen A."/>
            <person name="Salamov A."/>
            <person name="Henrissat B."/>
            <person name="Wiebenga A."/>
            <person name="De vries R.P."/>
            <person name="Grigoriev I.V."/>
            <person name="Mortensen U.H."/>
            <person name="Andersen M.R."/>
            <person name="Baker S.E."/>
        </authorList>
    </citation>
    <scope>NUCLEOTIDE SEQUENCE [LARGE SCALE GENOMIC DNA]</scope>
    <source>
        <strain evidence="2 3">CBS 114.51</strain>
    </source>
</reference>
<evidence type="ECO:0000313" key="2">
    <source>
        <dbReference type="EMBL" id="RAH84117.1"/>
    </source>
</evidence>
<proteinExistence type="predicted"/>
<dbReference type="EMBL" id="KZ824779">
    <property type="protein sequence ID" value="RAH84117.1"/>
    <property type="molecule type" value="Genomic_DNA"/>
</dbReference>
<gene>
    <name evidence="2" type="ORF">BO86DRAFT_446557</name>
</gene>
<name>A0A8T8X7I2_ASPJA</name>
<feature type="region of interest" description="Disordered" evidence="1">
    <location>
        <begin position="1"/>
        <end position="50"/>
    </location>
</feature>
<feature type="compositionally biased region" description="Basic and acidic residues" evidence="1">
    <location>
        <begin position="63"/>
        <end position="75"/>
    </location>
</feature>
<organism evidence="2 3">
    <name type="scientific">Aspergillus japonicus CBS 114.51</name>
    <dbReference type="NCBI Taxonomy" id="1448312"/>
    <lineage>
        <taxon>Eukaryota</taxon>
        <taxon>Fungi</taxon>
        <taxon>Dikarya</taxon>
        <taxon>Ascomycota</taxon>
        <taxon>Pezizomycotina</taxon>
        <taxon>Eurotiomycetes</taxon>
        <taxon>Eurotiomycetidae</taxon>
        <taxon>Eurotiales</taxon>
        <taxon>Aspergillaceae</taxon>
        <taxon>Aspergillus</taxon>
        <taxon>Aspergillus subgen. Circumdati</taxon>
    </lineage>
</organism>
<evidence type="ECO:0000313" key="3">
    <source>
        <dbReference type="Proteomes" id="UP000249497"/>
    </source>
</evidence>
<keyword evidence="3" id="KW-1185">Reference proteome</keyword>
<dbReference type="Proteomes" id="UP000249497">
    <property type="component" value="Unassembled WGS sequence"/>
</dbReference>
<feature type="region of interest" description="Disordered" evidence="1">
    <location>
        <begin position="62"/>
        <end position="85"/>
    </location>
</feature>
<dbReference type="GeneID" id="37180223"/>
<evidence type="ECO:0000256" key="1">
    <source>
        <dbReference type="SAM" id="MobiDB-lite"/>
    </source>
</evidence>
<dbReference type="AlphaFoldDB" id="A0A8T8X7I2"/>
<dbReference type="RefSeq" id="XP_025530011.1">
    <property type="nucleotide sequence ID" value="XM_025676530.1"/>
</dbReference>
<feature type="compositionally biased region" description="Low complexity" evidence="1">
    <location>
        <begin position="152"/>
        <end position="168"/>
    </location>
</feature>
<dbReference type="OrthoDB" id="3946700at2759"/>